<protein>
    <submittedName>
        <fullName evidence="1">Uncharacterized protein</fullName>
    </submittedName>
</protein>
<comment type="caution">
    <text evidence="1">The sequence shown here is derived from an EMBL/GenBank/DDBJ whole genome shotgun (WGS) entry which is preliminary data.</text>
</comment>
<evidence type="ECO:0000313" key="2">
    <source>
        <dbReference type="Proteomes" id="UP000821845"/>
    </source>
</evidence>
<dbReference type="Proteomes" id="UP000821845">
    <property type="component" value="Chromosome 4"/>
</dbReference>
<keyword evidence="2" id="KW-1185">Reference proteome</keyword>
<organism evidence="1 2">
    <name type="scientific">Hyalomma asiaticum</name>
    <name type="common">Tick</name>
    <dbReference type="NCBI Taxonomy" id="266040"/>
    <lineage>
        <taxon>Eukaryota</taxon>
        <taxon>Metazoa</taxon>
        <taxon>Ecdysozoa</taxon>
        <taxon>Arthropoda</taxon>
        <taxon>Chelicerata</taxon>
        <taxon>Arachnida</taxon>
        <taxon>Acari</taxon>
        <taxon>Parasitiformes</taxon>
        <taxon>Ixodida</taxon>
        <taxon>Ixodoidea</taxon>
        <taxon>Ixodidae</taxon>
        <taxon>Hyalomminae</taxon>
        <taxon>Hyalomma</taxon>
    </lineage>
</organism>
<dbReference type="EMBL" id="CM023484">
    <property type="protein sequence ID" value="KAH6932559.1"/>
    <property type="molecule type" value="Genomic_DNA"/>
</dbReference>
<sequence>MDYQVEDEDITPGEITEALGWRTAGARKARSQRRDAAVSNGTALERAEPKRHGARPLERPCMELTPRLGLKWESSKPAECHRFQGRRPRSLLGPKDAPTVTTTIFASAKIAKEENTDDTVFPNPQQNIVVVSTPRRINADRYCRMRQLRIAEKDYEVNAYEAAPYNTAKGVIRGIPIEDGLHRNVDIHLLCLSPELTKIVDEMEALGGRRRLTWCSTWRSYMDLLDNNVRSRKRSVVIVPRIVWNQQLAKLVAARAERGLVTWVIVCERSDRREPADVVDVGIFAFRSVITVANEDSGLEVLSMSENAASIFQERSRGGPPFSALAGTSVSVGCINANVSPPGLERCFSMQHNSVVEALHVLNCTVSLGAIPPDQWLDYIYSSKVDVITSAFGLTERRYGQVYATVNRFGGASYYVPKRTRASDDFLLSILPITSLLLLSLVACVGTILLASKRSESQWELSQDAVLALVASVFLFSSPLRSRRSSNRIVLAAWMTAGFSLAAYTQSLLTASVTAGVRWEADDTLEKIYPKLQAGKLLPCVVARTYFDLLLREASGHPSHRVSVIDAMVAAAARHRARSSADDVAAINHQTCLKRVIRGTHMYLTLSSDLCLYRGDTRHVAEGKEVLATIVGGYPMRNDYPLRKEIAWLTRRVFETGWEMRWKRRMLWNCSKGYLDGSSGTPASPLDARQFVGVFYGCCCVSLASLAAEIIFSWIYHGKSVSGIFTNACRARVRTGN</sequence>
<accession>A0ACB7SIR8</accession>
<proteinExistence type="predicted"/>
<reference evidence="1" key="1">
    <citation type="submission" date="2020-05" db="EMBL/GenBank/DDBJ databases">
        <title>Large-scale comparative analyses of tick genomes elucidate their genetic diversity and vector capacities.</title>
        <authorList>
            <person name="Jia N."/>
            <person name="Wang J."/>
            <person name="Shi W."/>
            <person name="Du L."/>
            <person name="Sun Y."/>
            <person name="Zhan W."/>
            <person name="Jiang J."/>
            <person name="Wang Q."/>
            <person name="Zhang B."/>
            <person name="Ji P."/>
            <person name="Sakyi L.B."/>
            <person name="Cui X."/>
            <person name="Yuan T."/>
            <person name="Jiang B."/>
            <person name="Yang W."/>
            <person name="Lam T.T.-Y."/>
            <person name="Chang Q."/>
            <person name="Ding S."/>
            <person name="Wang X."/>
            <person name="Zhu J."/>
            <person name="Ruan X."/>
            <person name="Zhao L."/>
            <person name="Wei J."/>
            <person name="Que T."/>
            <person name="Du C."/>
            <person name="Cheng J."/>
            <person name="Dai P."/>
            <person name="Han X."/>
            <person name="Huang E."/>
            <person name="Gao Y."/>
            <person name="Liu J."/>
            <person name="Shao H."/>
            <person name="Ye R."/>
            <person name="Li L."/>
            <person name="Wei W."/>
            <person name="Wang X."/>
            <person name="Wang C."/>
            <person name="Yang T."/>
            <person name="Huo Q."/>
            <person name="Li W."/>
            <person name="Guo W."/>
            <person name="Chen H."/>
            <person name="Zhou L."/>
            <person name="Ni X."/>
            <person name="Tian J."/>
            <person name="Zhou Y."/>
            <person name="Sheng Y."/>
            <person name="Liu T."/>
            <person name="Pan Y."/>
            <person name="Xia L."/>
            <person name="Li J."/>
            <person name="Zhao F."/>
            <person name="Cao W."/>
        </authorList>
    </citation>
    <scope>NUCLEOTIDE SEQUENCE</scope>
    <source>
        <strain evidence="1">Hyas-2018</strain>
    </source>
</reference>
<name>A0ACB7SIR8_HYAAI</name>
<evidence type="ECO:0000313" key="1">
    <source>
        <dbReference type="EMBL" id="KAH6932559.1"/>
    </source>
</evidence>
<gene>
    <name evidence="1" type="ORF">HPB50_007393</name>
</gene>